<dbReference type="HOGENOM" id="CLU_2422940_0_0_9"/>
<evidence type="ECO:0000313" key="1">
    <source>
        <dbReference type="EMBL" id="EHI58769.1"/>
    </source>
</evidence>
<dbReference type="Proteomes" id="UP000005384">
    <property type="component" value="Unassembled WGS sequence"/>
</dbReference>
<comment type="caution">
    <text evidence="1">The sequence shown here is derived from an EMBL/GenBank/DDBJ whole genome shotgun (WGS) entry which is preliminary data.</text>
</comment>
<dbReference type="Gene3D" id="1.10.357.10">
    <property type="entry name" value="Tetracycline Repressor, domain 2"/>
    <property type="match status" value="1"/>
</dbReference>
<dbReference type="EMBL" id="ADLN01000089">
    <property type="protein sequence ID" value="EHI58769.1"/>
    <property type="molecule type" value="Genomic_DNA"/>
</dbReference>
<dbReference type="AlphaFoldDB" id="G5IIC2"/>
<reference evidence="1 2" key="1">
    <citation type="submission" date="2011-08" db="EMBL/GenBank/DDBJ databases">
        <title>The Genome Sequence of Clostridium hathewayi WAL-18680.</title>
        <authorList>
            <consortium name="The Broad Institute Genome Sequencing Platform"/>
            <person name="Earl A."/>
            <person name="Ward D."/>
            <person name="Feldgarden M."/>
            <person name="Gevers D."/>
            <person name="Finegold S.M."/>
            <person name="Summanen P.H."/>
            <person name="Molitoris D.R."/>
            <person name="Song M."/>
            <person name="Daigneault M."/>
            <person name="Allen-Vercoe E."/>
            <person name="Young S.K."/>
            <person name="Zeng Q."/>
            <person name="Gargeya S."/>
            <person name="Fitzgerald M."/>
            <person name="Haas B."/>
            <person name="Abouelleil A."/>
            <person name="Alvarado L."/>
            <person name="Arachchi H.M."/>
            <person name="Berlin A."/>
            <person name="Brown A."/>
            <person name="Chapman S.B."/>
            <person name="Chen Z."/>
            <person name="Dunbar C."/>
            <person name="Freedman E."/>
            <person name="Gearin G."/>
            <person name="Gellesch M."/>
            <person name="Goldberg J."/>
            <person name="Griggs A."/>
            <person name="Gujja S."/>
            <person name="Heiman D."/>
            <person name="Howarth C."/>
            <person name="Larson L."/>
            <person name="Lui A."/>
            <person name="MacDonald P.J.P."/>
            <person name="Montmayeur A."/>
            <person name="Murphy C."/>
            <person name="Neiman D."/>
            <person name="Pearson M."/>
            <person name="Priest M."/>
            <person name="Roberts A."/>
            <person name="Saif S."/>
            <person name="Shea T."/>
            <person name="Shenoy N."/>
            <person name="Sisk P."/>
            <person name="Stolte C."/>
            <person name="Sykes S."/>
            <person name="Wortman J."/>
            <person name="Nusbaum C."/>
            <person name="Birren B."/>
        </authorList>
    </citation>
    <scope>NUCLEOTIDE SEQUENCE [LARGE SCALE GENOMIC DNA]</scope>
    <source>
        <strain evidence="1 2">WAL-18680</strain>
    </source>
</reference>
<accession>G5IIC2</accession>
<name>G5IIC2_9FIRM</name>
<organism evidence="1 2">
    <name type="scientific">Hungatella hathewayi WAL-18680</name>
    <dbReference type="NCBI Taxonomy" id="742737"/>
    <lineage>
        <taxon>Bacteria</taxon>
        <taxon>Bacillati</taxon>
        <taxon>Bacillota</taxon>
        <taxon>Clostridia</taxon>
        <taxon>Lachnospirales</taxon>
        <taxon>Lachnospiraceae</taxon>
        <taxon>Hungatella</taxon>
    </lineage>
</organism>
<evidence type="ECO:0000313" key="2">
    <source>
        <dbReference type="Proteomes" id="UP000005384"/>
    </source>
</evidence>
<keyword evidence="2" id="KW-1185">Reference proteome</keyword>
<gene>
    <name evidence="1" type="ORF">HMPREF9473_03250</name>
</gene>
<proteinExistence type="predicted"/>
<protein>
    <submittedName>
        <fullName evidence="1">Uncharacterized protein</fullName>
    </submittedName>
</protein>
<sequence>MEDCQTKVAPIFLSIIEQGNDDGSLHAAYPKQAADCFALLVNIWMNPAIYPADEDEYLQKILQFQILLNGMGLPVIDDSVLEEFQKLRRNL</sequence>
<dbReference type="PATRIC" id="fig|742737.3.peg.3227"/>
<dbReference type="RefSeq" id="WP_006781229.1">
    <property type="nucleotide sequence ID" value="NZ_JH379028.1"/>
</dbReference>